<dbReference type="Pfam" id="PF14129">
    <property type="entry name" value="DUF4296"/>
    <property type="match status" value="1"/>
</dbReference>
<keyword evidence="3" id="KW-1185">Reference proteome</keyword>
<accession>A0A0S2I177</accession>
<evidence type="ECO:0000259" key="1">
    <source>
        <dbReference type="Pfam" id="PF14129"/>
    </source>
</evidence>
<evidence type="ECO:0000313" key="3">
    <source>
        <dbReference type="Proteomes" id="UP000064893"/>
    </source>
</evidence>
<organism evidence="2 3">
    <name type="scientific">Salinivirga cyanobacteriivorans</name>
    <dbReference type="NCBI Taxonomy" id="1307839"/>
    <lineage>
        <taxon>Bacteria</taxon>
        <taxon>Pseudomonadati</taxon>
        <taxon>Bacteroidota</taxon>
        <taxon>Bacteroidia</taxon>
        <taxon>Bacteroidales</taxon>
        <taxon>Salinivirgaceae</taxon>
        <taxon>Salinivirga</taxon>
    </lineage>
</organism>
<dbReference type="EMBL" id="CP013118">
    <property type="protein sequence ID" value="ALO16007.1"/>
    <property type="molecule type" value="Genomic_DNA"/>
</dbReference>
<reference evidence="2 3" key="1">
    <citation type="submission" date="2015-11" db="EMBL/GenBank/DDBJ databases">
        <title>Description and complete genome sequence of a novel strain predominating in hypersaline microbial mats and representing a new family of the Bacteriodetes phylum.</title>
        <authorList>
            <person name="Spring S."/>
            <person name="Bunk B."/>
            <person name="Sproer C."/>
            <person name="Klenk H.-P."/>
        </authorList>
    </citation>
    <scope>NUCLEOTIDE SEQUENCE [LARGE SCALE GENOMIC DNA]</scope>
    <source>
        <strain evidence="2 3">L21-Spi-D4</strain>
    </source>
</reference>
<dbReference type="RefSeq" id="WP_057953418.1">
    <property type="nucleotide sequence ID" value="NZ_CP013118.1"/>
</dbReference>
<evidence type="ECO:0000313" key="2">
    <source>
        <dbReference type="EMBL" id="ALO16007.1"/>
    </source>
</evidence>
<protein>
    <recommendedName>
        <fullName evidence="1">DUF4296 domain-containing protein</fullName>
    </recommendedName>
</protein>
<name>A0A0S2I177_9BACT</name>
<dbReference type="Proteomes" id="UP000064893">
    <property type="component" value="Chromosome"/>
</dbReference>
<dbReference type="STRING" id="1307839.L21SP5_02376"/>
<gene>
    <name evidence="2" type="ORF">L21SP5_02376</name>
</gene>
<dbReference type="InterPro" id="IPR025381">
    <property type="entry name" value="DUF4296"/>
</dbReference>
<dbReference type="PROSITE" id="PS51257">
    <property type="entry name" value="PROKAR_LIPOPROTEIN"/>
    <property type="match status" value="1"/>
</dbReference>
<feature type="domain" description="DUF4296" evidence="1">
    <location>
        <begin position="29"/>
        <end position="111"/>
    </location>
</feature>
<proteinExistence type="predicted"/>
<dbReference type="AlphaFoldDB" id="A0A0S2I177"/>
<sequence length="125" mass="14663">MQKILIGFIALSLLFFVGCDNAKENYKPVLNEEQMVDLLVEIHLADATLNRAVNRGKINNAQVKGYYKEILEAHKITRGQFDSLYNYYSKDFEGFEKLYDDVILELQKRKKDIELEKRAKKDKKE</sequence>
<dbReference type="OrthoDB" id="678784at2"/>
<dbReference type="KEGG" id="blq:L21SP5_02376"/>